<dbReference type="InterPro" id="IPR011711">
    <property type="entry name" value="GntR_C"/>
</dbReference>
<dbReference type="SMART" id="SM00345">
    <property type="entry name" value="HTH_GNTR"/>
    <property type="match status" value="1"/>
</dbReference>
<evidence type="ECO:0000256" key="1">
    <source>
        <dbReference type="ARBA" id="ARBA00023015"/>
    </source>
</evidence>
<dbReference type="SUPFAM" id="SSF46785">
    <property type="entry name" value="Winged helix' DNA-binding domain"/>
    <property type="match status" value="1"/>
</dbReference>
<keyword evidence="1" id="KW-0805">Transcription regulation</keyword>
<dbReference type="InterPro" id="IPR036390">
    <property type="entry name" value="WH_DNA-bd_sf"/>
</dbReference>
<dbReference type="InterPro" id="IPR008920">
    <property type="entry name" value="TF_FadR/GntR_C"/>
</dbReference>
<proteinExistence type="predicted"/>
<dbReference type="SUPFAM" id="SSF48008">
    <property type="entry name" value="GntR ligand-binding domain-like"/>
    <property type="match status" value="1"/>
</dbReference>
<evidence type="ECO:0000256" key="3">
    <source>
        <dbReference type="ARBA" id="ARBA00023163"/>
    </source>
</evidence>
<keyword evidence="6" id="KW-1185">Reference proteome</keyword>
<sequence length="238" mass="27277">MNTNDYSPSILYDETLHQHLTQLSSSVEEKRLPQKAYQIIRQAIRNLYLPPEKMVLEREMAEVLDMSRTPVREALIRLQTEGLVRVVPRKGFAVTPIERKNLMEIYEIAESLDGLAAELAVRNTNEGTLSQLEALISEQKTALESKNLKNWAILDDDFHSRIIQAAGNERLNDLIEFHADHLFRARLYTVNKRPLPTNSILEHEAIVACLKTNDGKAARTIMESHRRRASRDILNVID</sequence>
<keyword evidence="3" id="KW-0804">Transcription</keyword>
<dbReference type="SMART" id="SM00895">
    <property type="entry name" value="FCD"/>
    <property type="match status" value="1"/>
</dbReference>
<dbReference type="CDD" id="cd07377">
    <property type="entry name" value="WHTH_GntR"/>
    <property type="match status" value="1"/>
</dbReference>
<dbReference type="AlphaFoldDB" id="A0A510Y4Q3"/>
<dbReference type="Pfam" id="PF00392">
    <property type="entry name" value="GntR"/>
    <property type="match status" value="1"/>
</dbReference>
<protein>
    <submittedName>
        <fullName evidence="5">GntR family transcriptional regulator</fullName>
    </submittedName>
</protein>
<dbReference type="EMBL" id="BJUN01000005">
    <property type="protein sequence ID" value="GEK58294.1"/>
    <property type="molecule type" value="Genomic_DNA"/>
</dbReference>
<comment type="caution">
    <text evidence="5">The sequence shown here is derived from an EMBL/GenBank/DDBJ whole genome shotgun (WGS) entry which is preliminary data.</text>
</comment>
<dbReference type="Proteomes" id="UP000321051">
    <property type="component" value="Unassembled WGS sequence"/>
</dbReference>
<evidence type="ECO:0000313" key="5">
    <source>
        <dbReference type="EMBL" id="GEK58294.1"/>
    </source>
</evidence>
<reference evidence="5 6" key="1">
    <citation type="submission" date="2019-07" db="EMBL/GenBank/DDBJ databases">
        <title>Whole genome shotgun sequence of Marinococcus halophilus NBRC 102359.</title>
        <authorList>
            <person name="Hosoyama A."/>
            <person name="Uohara A."/>
            <person name="Ohji S."/>
            <person name="Ichikawa N."/>
        </authorList>
    </citation>
    <scope>NUCLEOTIDE SEQUENCE [LARGE SCALE GENOMIC DNA]</scope>
    <source>
        <strain evidence="5 6">NBRC 102359</strain>
    </source>
</reference>
<keyword evidence="2" id="KW-0238">DNA-binding</keyword>
<dbReference type="STRING" id="1371.GCA_900166605_02690"/>
<dbReference type="Pfam" id="PF07729">
    <property type="entry name" value="FCD"/>
    <property type="match status" value="1"/>
</dbReference>
<accession>A0A510Y4Q3</accession>
<organism evidence="5 6">
    <name type="scientific">Marinococcus halophilus</name>
    <dbReference type="NCBI Taxonomy" id="1371"/>
    <lineage>
        <taxon>Bacteria</taxon>
        <taxon>Bacillati</taxon>
        <taxon>Bacillota</taxon>
        <taxon>Bacilli</taxon>
        <taxon>Bacillales</taxon>
        <taxon>Bacillaceae</taxon>
        <taxon>Marinococcus</taxon>
    </lineage>
</organism>
<feature type="domain" description="HTH gntR-type" evidence="4">
    <location>
        <begin position="30"/>
        <end position="97"/>
    </location>
</feature>
<dbReference type="OrthoDB" id="574518at2"/>
<dbReference type="PRINTS" id="PR00035">
    <property type="entry name" value="HTHGNTR"/>
</dbReference>
<dbReference type="InterPro" id="IPR000524">
    <property type="entry name" value="Tscrpt_reg_HTH_GntR"/>
</dbReference>
<evidence type="ECO:0000259" key="4">
    <source>
        <dbReference type="PROSITE" id="PS50949"/>
    </source>
</evidence>
<name>A0A510Y4Q3_MARHA</name>
<dbReference type="PANTHER" id="PTHR43537">
    <property type="entry name" value="TRANSCRIPTIONAL REGULATOR, GNTR FAMILY"/>
    <property type="match status" value="1"/>
</dbReference>
<dbReference type="GO" id="GO:0003700">
    <property type="term" value="F:DNA-binding transcription factor activity"/>
    <property type="evidence" value="ECO:0007669"/>
    <property type="project" value="InterPro"/>
</dbReference>
<dbReference type="PROSITE" id="PS50949">
    <property type="entry name" value="HTH_GNTR"/>
    <property type="match status" value="1"/>
</dbReference>
<evidence type="ECO:0000313" key="6">
    <source>
        <dbReference type="Proteomes" id="UP000321051"/>
    </source>
</evidence>
<dbReference type="Gene3D" id="1.20.120.530">
    <property type="entry name" value="GntR ligand-binding domain-like"/>
    <property type="match status" value="1"/>
</dbReference>
<dbReference type="Gene3D" id="1.10.10.10">
    <property type="entry name" value="Winged helix-like DNA-binding domain superfamily/Winged helix DNA-binding domain"/>
    <property type="match status" value="1"/>
</dbReference>
<evidence type="ECO:0000256" key="2">
    <source>
        <dbReference type="ARBA" id="ARBA00023125"/>
    </source>
</evidence>
<dbReference type="PANTHER" id="PTHR43537:SF24">
    <property type="entry name" value="GLUCONATE OPERON TRANSCRIPTIONAL REPRESSOR"/>
    <property type="match status" value="1"/>
</dbReference>
<dbReference type="InterPro" id="IPR036388">
    <property type="entry name" value="WH-like_DNA-bd_sf"/>
</dbReference>
<dbReference type="RefSeq" id="WP_094908385.1">
    <property type="nucleotide sequence ID" value="NZ_BJUN01000005.1"/>
</dbReference>
<gene>
    <name evidence="5" type="ORF">MHA01_11990</name>
</gene>
<dbReference type="GO" id="GO:0003677">
    <property type="term" value="F:DNA binding"/>
    <property type="evidence" value="ECO:0007669"/>
    <property type="project" value="UniProtKB-KW"/>
</dbReference>